<name>A0ABY8CB76_9GAMM</name>
<dbReference type="Pfam" id="PF04314">
    <property type="entry name" value="PCuAC"/>
    <property type="match status" value="1"/>
</dbReference>
<evidence type="ECO:0000313" key="2">
    <source>
        <dbReference type="EMBL" id="WEJ61816.1"/>
    </source>
</evidence>
<dbReference type="Proteomes" id="UP001222275">
    <property type="component" value="Chromosome"/>
</dbReference>
<sequence length="180" mass="19594">MKKALSILSLSLLTSISSMSAMASQADDITVSAPFAREVPPGAPASASFMTLENSSTSAIKLTSADSSVAKVVELHTHTNDNGVMRMRKVPFIEVPASGKTELKPGGLHIMLIGPHNPLKMGQEVTVKLTFEDGSTKSVAMPVKSMKGMMMKHKMPMNNGMHQEEHNHEHMMEHNHQHMH</sequence>
<organism evidence="2 3">
    <name type="scientific">Thiomicrorhabdus lithotrophica</name>
    <dbReference type="NCBI Taxonomy" id="2949997"/>
    <lineage>
        <taxon>Bacteria</taxon>
        <taxon>Pseudomonadati</taxon>
        <taxon>Pseudomonadota</taxon>
        <taxon>Gammaproteobacteria</taxon>
        <taxon>Thiotrichales</taxon>
        <taxon>Piscirickettsiaceae</taxon>
        <taxon>Thiomicrorhabdus</taxon>
    </lineage>
</organism>
<keyword evidence="1" id="KW-0732">Signal</keyword>
<dbReference type="SUPFAM" id="SSF110087">
    <property type="entry name" value="DR1885-like metal-binding protein"/>
    <property type="match status" value="1"/>
</dbReference>
<evidence type="ECO:0000256" key="1">
    <source>
        <dbReference type="SAM" id="SignalP"/>
    </source>
</evidence>
<dbReference type="Gene3D" id="2.60.40.1890">
    <property type="entry name" value="PCu(A)C copper chaperone"/>
    <property type="match status" value="1"/>
</dbReference>
<proteinExistence type="predicted"/>
<dbReference type="EMBL" id="CP102381">
    <property type="protein sequence ID" value="WEJ61816.1"/>
    <property type="molecule type" value="Genomic_DNA"/>
</dbReference>
<dbReference type="InterPro" id="IPR007410">
    <property type="entry name" value="LpqE-like"/>
</dbReference>
<gene>
    <name evidence="2" type="ORF">NR989_07285</name>
</gene>
<keyword evidence="3" id="KW-1185">Reference proteome</keyword>
<dbReference type="InterPro" id="IPR036182">
    <property type="entry name" value="PCuAC_sf"/>
</dbReference>
<dbReference type="RefSeq" id="WP_275594075.1">
    <property type="nucleotide sequence ID" value="NZ_CP102381.1"/>
</dbReference>
<feature type="signal peptide" evidence="1">
    <location>
        <begin position="1"/>
        <end position="23"/>
    </location>
</feature>
<dbReference type="InterPro" id="IPR058248">
    <property type="entry name" value="Lxx211020-like"/>
</dbReference>
<protein>
    <submittedName>
        <fullName evidence="2">Copper chaperone PCu(A)C</fullName>
    </submittedName>
</protein>
<dbReference type="PANTHER" id="PTHR36302">
    <property type="entry name" value="BLR7088 PROTEIN"/>
    <property type="match status" value="1"/>
</dbReference>
<accession>A0ABY8CB76</accession>
<feature type="chain" id="PRO_5045701546" evidence="1">
    <location>
        <begin position="24"/>
        <end position="180"/>
    </location>
</feature>
<reference evidence="2 3" key="1">
    <citation type="submission" date="2022-06" db="EMBL/GenBank/DDBJ databases">
        <title>Thiomicrohabdus sp. nov, an obligately chemolithoautotrophic, sulfur-oxidizing bacterium isolated from beach of Guanyin Mountain. Amoy.</title>
        <authorList>
            <person name="Zhu H."/>
        </authorList>
    </citation>
    <scope>NUCLEOTIDE SEQUENCE [LARGE SCALE GENOMIC DNA]</scope>
    <source>
        <strain evidence="2 3">XGS-01</strain>
    </source>
</reference>
<dbReference type="PANTHER" id="PTHR36302:SF1">
    <property type="entry name" value="COPPER CHAPERONE PCU(A)C"/>
    <property type="match status" value="1"/>
</dbReference>
<evidence type="ECO:0000313" key="3">
    <source>
        <dbReference type="Proteomes" id="UP001222275"/>
    </source>
</evidence>